<feature type="domain" description="Major facilitator superfamily (MFS) profile" evidence="8">
    <location>
        <begin position="14"/>
        <end position="442"/>
    </location>
</feature>
<dbReference type="EMBL" id="GDID01004107">
    <property type="protein sequence ID" value="JAP92499.1"/>
    <property type="molecule type" value="Transcribed_RNA"/>
</dbReference>
<evidence type="ECO:0000256" key="6">
    <source>
        <dbReference type="SAM" id="MobiDB-lite"/>
    </source>
</evidence>
<evidence type="ECO:0000256" key="1">
    <source>
        <dbReference type="ARBA" id="ARBA00004141"/>
    </source>
</evidence>
<feature type="region of interest" description="Disordered" evidence="6">
    <location>
        <begin position="457"/>
        <end position="493"/>
    </location>
</feature>
<dbReference type="InterPro" id="IPR011701">
    <property type="entry name" value="MFS"/>
</dbReference>
<dbReference type="InterPro" id="IPR036259">
    <property type="entry name" value="MFS_trans_sf"/>
</dbReference>
<feature type="transmembrane region" description="Helical" evidence="7">
    <location>
        <begin position="141"/>
        <end position="161"/>
    </location>
</feature>
<reference evidence="9" key="1">
    <citation type="submission" date="2015-07" db="EMBL/GenBank/DDBJ databases">
        <title>Adaptation to a free-living lifestyle via gene acquisitions in the diplomonad Trepomonas sp. PC1.</title>
        <authorList>
            <person name="Xu F."/>
            <person name="Jerlstrom-Hultqvist J."/>
            <person name="Kolisko M."/>
            <person name="Simpson A.G.B."/>
            <person name="Roger A.J."/>
            <person name="Svard S.G."/>
            <person name="Andersson J.O."/>
        </authorList>
    </citation>
    <scope>NUCLEOTIDE SEQUENCE</scope>
    <source>
        <strain evidence="9">PC1</strain>
    </source>
</reference>
<evidence type="ECO:0000256" key="3">
    <source>
        <dbReference type="ARBA" id="ARBA00022692"/>
    </source>
</evidence>
<feature type="transmembrane region" description="Helical" evidence="7">
    <location>
        <begin position="71"/>
        <end position="95"/>
    </location>
</feature>
<evidence type="ECO:0000256" key="7">
    <source>
        <dbReference type="SAM" id="Phobius"/>
    </source>
</evidence>
<sequence length="493" mass="55689">LDCYLKENIQYKHLIFMQVVGFLNGGFDNQATNLALPEIQKELDIDVSLSQWVQTISTIAKVSFSIPLAQLGAKIGVVNSLLFFTGMLTLLFPTLIFIKNFYLFLFARFLIGLCLCGAQVNNSTLYQKLPQEKNRKKYAEYQQITMNVARMFGPIVSSIIIKLLNWRYVYVICSVAALSRFINVSMIRNVQMQKKEFDIVGAILLIICTSAFCISLTLIAQTEWAAAGGCFAGSIIFAVCFFFWERRFANPIVDMKVITAQVKHLMVIQMSQMMATSSEQLIMPQYFEHYDVNQIYLGAISSARILVNLFGMITSQKLSNKISIQKMLTFGFSVVFTLSCVQIGVLEFIYPFMAMYFVKGYFNSLGMQGLNPAILTSVPADIIHKVNGLSTTVNTLSQCVASCLISMIMELCNRAQQAVIGYYVSLAVATTMIGINILQITIKFYCKNISVNSEEKEQLIKKQEQNEKEEQTQEKPKETINTDEKPEIKQEKQ</sequence>
<evidence type="ECO:0000259" key="8">
    <source>
        <dbReference type="PROSITE" id="PS50850"/>
    </source>
</evidence>
<comment type="subcellular location">
    <subcellularLocation>
        <location evidence="1">Membrane</location>
        <topology evidence="1">Multi-pass membrane protein</topology>
    </subcellularLocation>
</comment>
<dbReference type="GO" id="GO:0016020">
    <property type="term" value="C:membrane"/>
    <property type="evidence" value="ECO:0007669"/>
    <property type="project" value="UniProtKB-SubCell"/>
</dbReference>
<dbReference type="PROSITE" id="PS50850">
    <property type="entry name" value="MFS"/>
    <property type="match status" value="1"/>
</dbReference>
<evidence type="ECO:0000256" key="4">
    <source>
        <dbReference type="ARBA" id="ARBA00022989"/>
    </source>
</evidence>
<proteinExistence type="predicted"/>
<dbReference type="PANTHER" id="PTHR42718">
    <property type="entry name" value="MAJOR FACILITATOR SUPERFAMILY MULTIDRUG TRANSPORTER MFSC"/>
    <property type="match status" value="1"/>
</dbReference>
<feature type="transmembrane region" description="Helical" evidence="7">
    <location>
        <begin position="167"/>
        <end position="187"/>
    </location>
</feature>
<protein>
    <submittedName>
        <fullName evidence="9">Major facilitator superfamily protein</fullName>
    </submittedName>
</protein>
<feature type="transmembrane region" description="Helical" evidence="7">
    <location>
        <begin position="199"/>
        <end position="219"/>
    </location>
</feature>
<keyword evidence="2" id="KW-0813">Transport</keyword>
<feature type="transmembrane region" description="Helical" evidence="7">
    <location>
        <begin position="225"/>
        <end position="244"/>
    </location>
</feature>
<evidence type="ECO:0000256" key="2">
    <source>
        <dbReference type="ARBA" id="ARBA00022448"/>
    </source>
</evidence>
<dbReference type="PANTHER" id="PTHR42718:SF9">
    <property type="entry name" value="MAJOR FACILITATOR SUPERFAMILY MULTIDRUG TRANSPORTER MFSC"/>
    <property type="match status" value="1"/>
</dbReference>
<dbReference type="Pfam" id="PF07690">
    <property type="entry name" value="MFS_1"/>
    <property type="match status" value="1"/>
</dbReference>
<evidence type="ECO:0000256" key="5">
    <source>
        <dbReference type="ARBA" id="ARBA00023136"/>
    </source>
</evidence>
<feature type="transmembrane region" description="Helical" evidence="7">
    <location>
        <begin position="327"/>
        <end position="350"/>
    </location>
</feature>
<dbReference type="InterPro" id="IPR020846">
    <property type="entry name" value="MFS_dom"/>
</dbReference>
<name>A0A146KAT3_9EUKA</name>
<feature type="transmembrane region" description="Helical" evidence="7">
    <location>
        <begin position="101"/>
        <end position="120"/>
    </location>
</feature>
<gene>
    <name evidence="9" type="ORF">TPC1_15539</name>
</gene>
<dbReference type="AlphaFoldDB" id="A0A146KAT3"/>
<keyword evidence="5 7" id="KW-0472">Membrane</keyword>
<accession>A0A146KAT3</accession>
<feature type="transmembrane region" description="Helical" evidence="7">
    <location>
        <begin position="419"/>
        <end position="438"/>
    </location>
</feature>
<dbReference type="Gene3D" id="1.20.1250.20">
    <property type="entry name" value="MFS general substrate transporter like domains"/>
    <property type="match status" value="2"/>
</dbReference>
<keyword evidence="3 7" id="KW-0812">Transmembrane</keyword>
<keyword evidence="4 7" id="KW-1133">Transmembrane helix</keyword>
<organism evidence="9">
    <name type="scientific">Trepomonas sp. PC1</name>
    <dbReference type="NCBI Taxonomy" id="1076344"/>
    <lineage>
        <taxon>Eukaryota</taxon>
        <taxon>Metamonada</taxon>
        <taxon>Diplomonadida</taxon>
        <taxon>Hexamitidae</taxon>
        <taxon>Hexamitinae</taxon>
        <taxon>Trepomonas</taxon>
    </lineage>
</organism>
<feature type="non-terminal residue" evidence="9">
    <location>
        <position position="1"/>
    </location>
</feature>
<evidence type="ECO:0000313" key="9">
    <source>
        <dbReference type="EMBL" id="JAP92499.1"/>
    </source>
</evidence>
<dbReference type="GO" id="GO:0022857">
    <property type="term" value="F:transmembrane transporter activity"/>
    <property type="evidence" value="ECO:0007669"/>
    <property type="project" value="InterPro"/>
</dbReference>
<dbReference type="SUPFAM" id="SSF103473">
    <property type="entry name" value="MFS general substrate transporter"/>
    <property type="match status" value="1"/>
</dbReference>